<protein>
    <submittedName>
        <fullName evidence="2">GNAT family N-acetyltransferase</fullName>
    </submittedName>
</protein>
<dbReference type="CDD" id="cd04301">
    <property type="entry name" value="NAT_SF"/>
    <property type="match status" value="1"/>
</dbReference>
<dbReference type="EMBL" id="JAHKNI010000009">
    <property type="protein sequence ID" value="MBU3065146.1"/>
    <property type="molecule type" value="Genomic_DNA"/>
</dbReference>
<dbReference type="PANTHER" id="PTHR42791:SF1">
    <property type="entry name" value="N-ACETYLTRANSFERASE DOMAIN-CONTAINING PROTEIN"/>
    <property type="match status" value="1"/>
</dbReference>
<dbReference type="RefSeq" id="WP_215920970.1">
    <property type="nucleotide sequence ID" value="NZ_JAHKNI010000009.1"/>
</dbReference>
<dbReference type="InterPro" id="IPR052523">
    <property type="entry name" value="Trichothecene_AcTrans"/>
</dbReference>
<name>A0ABS6B5Z2_9NOCA</name>
<dbReference type="Pfam" id="PF13508">
    <property type="entry name" value="Acetyltransf_7"/>
    <property type="match status" value="1"/>
</dbReference>
<dbReference type="InterPro" id="IPR016181">
    <property type="entry name" value="Acyl_CoA_acyltransferase"/>
</dbReference>
<organism evidence="2 3">
    <name type="scientific">Nocardia albiluteola</name>
    <dbReference type="NCBI Taxonomy" id="2842303"/>
    <lineage>
        <taxon>Bacteria</taxon>
        <taxon>Bacillati</taxon>
        <taxon>Actinomycetota</taxon>
        <taxon>Actinomycetes</taxon>
        <taxon>Mycobacteriales</taxon>
        <taxon>Nocardiaceae</taxon>
        <taxon>Nocardia</taxon>
    </lineage>
</organism>
<evidence type="ECO:0000313" key="2">
    <source>
        <dbReference type="EMBL" id="MBU3065146.1"/>
    </source>
</evidence>
<accession>A0ABS6B5Z2</accession>
<keyword evidence="3" id="KW-1185">Reference proteome</keyword>
<dbReference type="PANTHER" id="PTHR42791">
    <property type="entry name" value="GNAT FAMILY ACETYLTRANSFERASE"/>
    <property type="match status" value="1"/>
</dbReference>
<comment type="caution">
    <text evidence="2">The sequence shown here is derived from an EMBL/GenBank/DDBJ whole genome shotgun (WGS) entry which is preliminary data.</text>
</comment>
<dbReference type="Proteomes" id="UP000733379">
    <property type="component" value="Unassembled WGS sequence"/>
</dbReference>
<dbReference type="Gene3D" id="3.40.630.30">
    <property type="match status" value="1"/>
</dbReference>
<dbReference type="SUPFAM" id="SSF55729">
    <property type="entry name" value="Acyl-CoA N-acyltransferases (Nat)"/>
    <property type="match status" value="1"/>
</dbReference>
<dbReference type="PROSITE" id="PS51186">
    <property type="entry name" value="GNAT"/>
    <property type="match status" value="1"/>
</dbReference>
<gene>
    <name evidence="2" type="ORF">KO481_26905</name>
</gene>
<proteinExistence type="predicted"/>
<reference evidence="2 3" key="1">
    <citation type="submission" date="2021-06" db="EMBL/GenBank/DDBJ databases">
        <title>Actinomycetes sequencing.</title>
        <authorList>
            <person name="Shan Q."/>
        </authorList>
    </citation>
    <scope>NUCLEOTIDE SEQUENCE [LARGE SCALE GENOMIC DNA]</scope>
    <source>
        <strain evidence="2 3">NEAU-G5</strain>
    </source>
</reference>
<evidence type="ECO:0000313" key="3">
    <source>
        <dbReference type="Proteomes" id="UP000733379"/>
    </source>
</evidence>
<feature type="domain" description="N-acetyltransferase" evidence="1">
    <location>
        <begin position="5"/>
        <end position="202"/>
    </location>
</feature>
<evidence type="ECO:0000259" key="1">
    <source>
        <dbReference type="PROSITE" id="PS51186"/>
    </source>
</evidence>
<dbReference type="InterPro" id="IPR000182">
    <property type="entry name" value="GNAT_dom"/>
</dbReference>
<sequence>MITRSEIRRAIATDAGRIAELIAAAFHSLEVAAWLVPDPGERTGVLPANFSIGVDQALADGEIHLLEDESGELVATAVWLPQPAGPTSPPGEYDSRLAAACGPYTRRFQVLDQRFADSHPHAVPHHYLVYLATRPDRQGRGLGTALLRYHHSYLDSHRLPAFLDASGPVSRTLYERHGYRCLGAPFRLPDGPPMWPMWREPKITGSGP</sequence>